<accession>A0A1D9P4Q7</accession>
<keyword evidence="3" id="KW-1003">Cell membrane</keyword>
<evidence type="ECO:0000256" key="3">
    <source>
        <dbReference type="ARBA" id="ARBA00022475"/>
    </source>
</evidence>
<organism evidence="7 8">
    <name type="scientific">Butyrivibrio hungatei</name>
    <dbReference type="NCBI Taxonomy" id="185008"/>
    <lineage>
        <taxon>Bacteria</taxon>
        <taxon>Bacillati</taxon>
        <taxon>Bacillota</taxon>
        <taxon>Clostridia</taxon>
        <taxon>Lachnospirales</taxon>
        <taxon>Lachnospiraceae</taxon>
        <taxon>Butyrivibrio</taxon>
    </lineage>
</organism>
<dbReference type="PANTHER" id="PTHR37316">
    <property type="entry name" value="TEICHOIC ACID GLYCEROL-PHOSPHATE PRIMASE"/>
    <property type="match status" value="1"/>
</dbReference>
<gene>
    <name evidence="7" type="ORF">bhn_I2291</name>
</gene>
<proteinExistence type="inferred from homology"/>
<dbReference type="PANTHER" id="PTHR37316:SF3">
    <property type="entry name" value="TEICHOIC ACID GLYCEROL-PHOSPHATE TRANSFERASE"/>
    <property type="match status" value="1"/>
</dbReference>
<dbReference type="GO" id="GO:0005886">
    <property type="term" value="C:plasma membrane"/>
    <property type="evidence" value="ECO:0007669"/>
    <property type="project" value="UniProtKB-SubCell"/>
</dbReference>
<protein>
    <submittedName>
        <fullName evidence="7">CDP-glycerol glycerophosphotransferase</fullName>
    </submittedName>
</protein>
<dbReference type="OrthoDB" id="9807097at2"/>
<dbReference type="KEGG" id="bhu:bhn_I2291"/>
<dbReference type="AlphaFoldDB" id="A0A1D9P4Q7"/>
<keyword evidence="4" id="KW-0808">Transferase</keyword>
<evidence type="ECO:0000256" key="6">
    <source>
        <dbReference type="ARBA" id="ARBA00023136"/>
    </source>
</evidence>
<name>A0A1D9P4Q7_9FIRM</name>
<evidence type="ECO:0000256" key="1">
    <source>
        <dbReference type="ARBA" id="ARBA00004202"/>
    </source>
</evidence>
<dbReference type="Gene3D" id="3.40.50.12580">
    <property type="match status" value="1"/>
</dbReference>
<dbReference type="InterPro" id="IPR051612">
    <property type="entry name" value="Teichoic_Acid_Biosynth"/>
</dbReference>
<dbReference type="SUPFAM" id="SSF53756">
    <property type="entry name" value="UDP-Glycosyltransferase/glycogen phosphorylase"/>
    <property type="match status" value="1"/>
</dbReference>
<dbReference type="Pfam" id="PF04464">
    <property type="entry name" value="Glyphos_transf"/>
    <property type="match status" value="1"/>
</dbReference>
<dbReference type="GO" id="GO:0047355">
    <property type="term" value="F:CDP-glycerol glycerophosphotransferase activity"/>
    <property type="evidence" value="ECO:0007669"/>
    <property type="project" value="InterPro"/>
</dbReference>
<reference evidence="8" key="1">
    <citation type="submission" date="2016-10" db="EMBL/GenBank/DDBJ databases">
        <title>The complete genome sequence of the rumen bacterium Butyrivibrio hungatei MB2003.</title>
        <authorList>
            <person name="Palevich N."/>
            <person name="Kelly W.J."/>
            <person name="Leahy S.C."/>
            <person name="Altermann E."/>
            <person name="Rakonjac J."/>
            <person name="Attwood G.T."/>
        </authorList>
    </citation>
    <scope>NUCLEOTIDE SEQUENCE [LARGE SCALE GENOMIC DNA]</scope>
    <source>
        <strain evidence="8">MB2003</strain>
    </source>
</reference>
<keyword evidence="6" id="KW-0472">Membrane</keyword>
<dbReference type="EMBL" id="CP017831">
    <property type="protein sequence ID" value="AOZ97324.1"/>
    <property type="molecule type" value="Genomic_DNA"/>
</dbReference>
<keyword evidence="8" id="KW-1185">Reference proteome</keyword>
<sequence>MNEKTYVLYRRIKAFGNSLCFYACRLFPIKKNRVVVCSFEGRSGFNDNPKYIVKELHEQHPELEIIWLVNKTGKKFPDYVIEKSNSLLSRAYYLTTAKVWIDNYRKPYGTVKRKGQYYMNTTHGMIGFKCIGLWRGDGLSEMAYRVIKNDSDMIDDMLIDSEWCAEMCPDGMIYYGNYLRTGDPRVDILHGDKSFYREKFRKEHNLAPDTKIVLFAPTFREGNKAGKRSVFENQWTLDFERLLKNFEKKFGGNWVLCLRLHPQLAETAGEYKDERLGNRLIDATKVEDLYEIMAAVDACVSDYSTTAIDTSLMHVPVFLYADDIERYLRDRGGMIWNISADTDAVVTNKKEMTPNLDVVLPFSISKDNDEFERKIMAFDEKEYLQKLEDFEKAVELVFDGKASKRAVERIEEYLKRP</sequence>
<evidence type="ECO:0000313" key="8">
    <source>
        <dbReference type="Proteomes" id="UP000179284"/>
    </source>
</evidence>
<evidence type="ECO:0000256" key="4">
    <source>
        <dbReference type="ARBA" id="ARBA00022679"/>
    </source>
</evidence>
<evidence type="ECO:0000313" key="7">
    <source>
        <dbReference type="EMBL" id="AOZ97324.1"/>
    </source>
</evidence>
<evidence type="ECO:0000256" key="2">
    <source>
        <dbReference type="ARBA" id="ARBA00010488"/>
    </source>
</evidence>
<dbReference type="InterPro" id="IPR043149">
    <property type="entry name" value="TagF_N"/>
</dbReference>
<dbReference type="InterPro" id="IPR007554">
    <property type="entry name" value="Glycerophosphate_synth"/>
</dbReference>
<keyword evidence="5" id="KW-0777">Teichoic acid biosynthesis</keyword>
<comment type="similarity">
    <text evidence="2">Belongs to the CDP-glycerol glycerophosphotransferase family.</text>
</comment>
<comment type="subcellular location">
    <subcellularLocation>
        <location evidence="1">Cell membrane</location>
        <topology evidence="1">Peripheral membrane protein</topology>
    </subcellularLocation>
</comment>
<dbReference type="Gene3D" id="3.40.50.11820">
    <property type="match status" value="1"/>
</dbReference>
<dbReference type="GO" id="GO:0019350">
    <property type="term" value="P:teichoic acid biosynthetic process"/>
    <property type="evidence" value="ECO:0007669"/>
    <property type="project" value="UniProtKB-KW"/>
</dbReference>
<evidence type="ECO:0000256" key="5">
    <source>
        <dbReference type="ARBA" id="ARBA00022944"/>
    </source>
</evidence>
<dbReference type="RefSeq" id="WP_071176936.1">
    <property type="nucleotide sequence ID" value="NZ_CP017831.1"/>
</dbReference>
<dbReference type="InterPro" id="IPR043148">
    <property type="entry name" value="TagF_C"/>
</dbReference>
<dbReference type="Proteomes" id="UP000179284">
    <property type="component" value="Chromosome I"/>
</dbReference>